<feature type="transmembrane region" description="Helical" evidence="1">
    <location>
        <begin position="65"/>
        <end position="84"/>
    </location>
</feature>
<protein>
    <submittedName>
        <fullName evidence="2">Uncharacterized protein</fullName>
    </submittedName>
</protein>
<organism evidence="2 3">
    <name type="scientific">Cyanidiococcus yangmingshanensis</name>
    <dbReference type="NCBI Taxonomy" id="2690220"/>
    <lineage>
        <taxon>Eukaryota</taxon>
        <taxon>Rhodophyta</taxon>
        <taxon>Bangiophyceae</taxon>
        <taxon>Cyanidiales</taxon>
        <taxon>Cyanidiaceae</taxon>
        <taxon>Cyanidiococcus</taxon>
    </lineage>
</organism>
<dbReference type="OrthoDB" id="10495535at2759"/>
<gene>
    <name evidence="2" type="ORF">F1559_001033</name>
</gene>
<evidence type="ECO:0000256" key="1">
    <source>
        <dbReference type="SAM" id="Phobius"/>
    </source>
</evidence>
<accession>A0A7J7IFK9</accession>
<evidence type="ECO:0000313" key="2">
    <source>
        <dbReference type="EMBL" id="KAF6001896.1"/>
    </source>
</evidence>
<dbReference type="Proteomes" id="UP000530660">
    <property type="component" value="Unassembled WGS sequence"/>
</dbReference>
<keyword evidence="1" id="KW-1133">Transmembrane helix</keyword>
<dbReference type="EMBL" id="VWRR01000012">
    <property type="protein sequence ID" value="KAF6001896.1"/>
    <property type="molecule type" value="Genomic_DNA"/>
</dbReference>
<comment type="caution">
    <text evidence="2">The sequence shown here is derived from an EMBL/GenBank/DDBJ whole genome shotgun (WGS) entry which is preliminary data.</text>
</comment>
<keyword evidence="1" id="KW-0472">Membrane</keyword>
<sequence>MQPERKRGGAARARMDSELAFPNWVAYALSDFIQIGAAMTLILFWDTGPGTVIPSREINFVLHYILVPLGTTGACLSALARILIEFVPSLRKHPLARLVPRYEDIDDPRQRHLRNYD</sequence>
<proteinExistence type="predicted"/>
<keyword evidence="1" id="KW-0812">Transmembrane</keyword>
<evidence type="ECO:0000313" key="3">
    <source>
        <dbReference type="Proteomes" id="UP000530660"/>
    </source>
</evidence>
<reference evidence="2 3" key="1">
    <citation type="journal article" date="2020" name="J. Phycol.">
        <title>Comparative genome analysis reveals Cyanidiococcus gen. nov., a new extremophilic red algal genus sister to Cyanidioschyzon (Cyanidioschyzonaceae, Rhodophyta).</title>
        <authorList>
            <person name="Liu S.-L."/>
            <person name="Chiang Y.-R."/>
            <person name="Yoon H.S."/>
            <person name="Fu H.-Y."/>
        </authorList>
    </citation>
    <scope>NUCLEOTIDE SEQUENCE [LARGE SCALE GENOMIC DNA]</scope>
    <source>
        <strain evidence="2 3">THAL066</strain>
    </source>
</reference>
<keyword evidence="3" id="KW-1185">Reference proteome</keyword>
<feature type="transmembrane region" description="Helical" evidence="1">
    <location>
        <begin position="21"/>
        <end position="45"/>
    </location>
</feature>
<dbReference type="AlphaFoldDB" id="A0A7J7IFK9"/>
<name>A0A7J7IFK9_9RHOD</name>